<name>A0A9P8SEJ3_9HYPO</name>
<evidence type="ECO:0000313" key="1">
    <source>
        <dbReference type="EMBL" id="KAH0958445.1"/>
    </source>
</evidence>
<sequence>MPNPSFATSPNHVVDLITPIPKDSTILGRDPKSGDFVQLVTLKYCRLIFNDNRRSPPIRNALDQTAPGAEGFHQSRSLNFAFLSAKIRFRWSVPFCKSGFA</sequence>
<organism evidence="1 4">
    <name type="scientific">Hirsutella rhossiliensis</name>
    <dbReference type="NCBI Taxonomy" id="111463"/>
    <lineage>
        <taxon>Eukaryota</taxon>
        <taxon>Fungi</taxon>
        <taxon>Dikarya</taxon>
        <taxon>Ascomycota</taxon>
        <taxon>Pezizomycotina</taxon>
        <taxon>Sordariomycetes</taxon>
        <taxon>Hypocreomycetidae</taxon>
        <taxon>Hypocreales</taxon>
        <taxon>Ophiocordycipitaceae</taxon>
        <taxon>Hirsutella</taxon>
    </lineage>
</organism>
<accession>A0A9P8SEJ3</accession>
<dbReference type="AlphaFoldDB" id="A0A9P8SEJ3"/>
<reference evidence="1" key="1">
    <citation type="submission" date="2021-09" db="EMBL/GenBank/DDBJ databases">
        <title>A high-quality genome of the endoparasitic fungus Hirsutella rhossiliensis with a comparison of Hirsutella genomes reveals transposable elements contributing to genome size variation.</title>
        <authorList>
            <person name="Lin R."/>
            <person name="Jiao Y."/>
            <person name="Sun X."/>
            <person name="Ling J."/>
            <person name="Xie B."/>
            <person name="Cheng X."/>
        </authorList>
    </citation>
    <scope>NUCLEOTIDE SEQUENCE</scope>
    <source>
        <strain evidence="1">HR02</strain>
    </source>
</reference>
<dbReference type="GeneID" id="68355763"/>
<comment type="caution">
    <text evidence="1">The sequence shown here is derived from an EMBL/GenBank/DDBJ whole genome shotgun (WGS) entry which is preliminary data.</text>
</comment>
<evidence type="ECO:0000313" key="4">
    <source>
        <dbReference type="Proteomes" id="UP000824596"/>
    </source>
</evidence>
<evidence type="ECO:0000313" key="3">
    <source>
        <dbReference type="EMBL" id="KAH0962532.1"/>
    </source>
</evidence>
<protein>
    <submittedName>
        <fullName evidence="1">Uncharacterized protein</fullName>
    </submittedName>
</protein>
<dbReference type="EMBL" id="JAIZPD010000015">
    <property type="protein sequence ID" value="KAH0958445.1"/>
    <property type="molecule type" value="Genomic_DNA"/>
</dbReference>
<dbReference type="RefSeq" id="XP_044720045.1">
    <property type="nucleotide sequence ID" value="XM_044865105.1"/>
</dbReference>
<keyword evidence="4" id="KW-1185">Reference proteome</keyword>
<proteinExistence type="predicted"/>
<evidence type="ECO:0000313" key="2">
    <source>
        <dbReference type="EMBL" id="KAH0958519.1"/>
    </source>
</evidence>
<gene>
    <name evidence="3" type="ORF">HRG_06634</name>
    <name evidence="1" type="ORF">HRG_10132</name>
    <name evidence="2" type="ORF">HRG_10206</name>
</gene>
<dbReference type="Proteomes" id="UP000824596">
    <property type="component" value="Unassembled WGS sequence"/>
</dbReference>
<dbReference type="EMBL" id="JAIZPD010000006">
    <property type="protein sequence ID" value="KAH0962532.1"/>
    <property type="molecule type" value="Genomic_DNA"/>
</dbReference>
<dbReference type="EMBL" id="JAIZPD010000015">
    <property type="protein sequence ID" value="KAH0958519.1"/>
    <property type="molecule type" value="Genomic_DNA"/>
</dbReference>